<dbReference type="eggNOG" id="COG4191">
    <property type="taxonomic scope" value="Bacteria"/>
</dbReference>
<keyword evidence="6" id="KW-0472">Membrane</keyword>
<dbReference type="EMBL" id="CP002279">
    <property type="protein sequence ID" value="AEH88856.1"/>
    <property type="molecule type" value="Genomic_DNA"/>
</dbReference>
<gene>
    <name evidence="9" type="ordered locus">Mesop_4433</name>
</gene>
<dbReference type="FunFam" id="3.30.450.20:FF:000099">
    <property type="entry name" value="Sensory box sensor histidine kinase"/>
    <property type="match status" value="1"/>
</dbReference>
<dbReference type="PANTHER" id="PTHR43304">
    <property type="entry name" value="PHYTOCHROME-LIKE PROTEIN CPH1"/>
    <property type="match status" value="1"/>
</dbReference>
<evidence type="ECO:0000313" key="10">
    <source>
        <dbReference type="Proteomes" id="UP000001623"/>
    </source>
</evidence>
<dbReference type="KEGG" id="mop:Mesop_4433"/>
<evidence type="ECO:0000256" key="5">
    <source>
        <dbReference type="ARBA" id="ARBA00022777"/>
    </source>
</evidence>
<dbReference type="CDD" id="cd00082">
    <property type="entry name" value="HisKA"/>
    <property type="match status" value="1"/>
</dbReference>
<evidence type="ECO:0000256" key="1">
    <source>
        <dbReference type="ARBA" id="ARBA00000085"/>
    </source>
</evidence>
<evidence type="ECO:0000256" key="3">
    <source>
        <dbReference type="ARBA" id="ARBA00022553"/>
    </source>
</evidence>
<dbReference type="InterPro" id="IPR000014">
    <property type="entry name" value="PAS"/>
</dbReference>
<dbReference type="Gene3D" id="1.10.287.130">
    <property type="match status" value="1"/>
</dbReference>
<dbReference type="CDD" id="cd00130">
    <property type="entry name" value="PAS"/>
    <property type="match status" value="1"/>
</dbReference>
<dbReference type="GO" id="GO:0000155">
    <property type="term" value="F:phosphorelay sensor kinase activity"/>
    <property type="evidence" value="ECO:0007669"/>
    <property type="project" value="InterPro"/>
</dbReference>
<dbReference type="NCBIfam" id="TIGR00229">
    <property type="entry name" value="sensory_box"/>
    <property type="match status" value="1"/>
</dbReference>
<evidence type="ECO:0000259" key="7">
    <source>
        <dbReference type="PROSITE" id="PS50109"/>
    </source>
</evidence>
<dbReference type="InterPro" id="IPR035965">
    <property type="entry name" value="PAS-like_dom_sf"/>
</dbReference>
<keyword evidence="6" id="KW-1133">Transmembrane helix</keyword>
<dbReference type="SMART" id="SM00086">
    <property type="entry name" value="PAC"/>
    <property type="match status" value="1"/>
</dbReference>
<feature type="domain" description="Histidine kinase" evidence="7">
    <location>
        <begin position="421"/>
        <end position="635"/>
    </location>
</feature>
<dbReference type="InterPro" id="IPR005467">
    <property type="entry name" value="His_kinase_dom"/>
</dbReference>
<evidence type="ECO:0000313" key="9">
    <source>
        <dbReference type="EMBL" id="AEH88856.1"/>
    </source>
</evidence>
<dbReference type="EC" id="2.7.13.3" evidence="2"/>
<keyword evidence="3" id="KW-0597">Phosphoprotein</keyword>
<evidence type="ECO:0000256" key="2">
    <source>
        <dbReference type="ARBA" id="ARBA00012438"/>
    </source>
</evidence>
<dbReference type="InterPro" id="IPR013655">
    <property type="entry name" value="PAS_fold_3"/>
</dbReference>
<dbReference type="Pfam" id="PF08447">
    <property type="entry name" value="PAS_3"/>
    <property type="match status" value="1"/>
</dbReference>
<dbReference type="InterPro" id="IPR000700">
    <property type="entry name" value="PAS-assoc_C"/>
</dbReference>
<evidence type="ECO:0000256" key="6">
    <source>
        <dbReference type="SAM" id="Phobius"/>
    </source>
</evidence>
<dbReference type="PROSITE" id="PS50109">
    <property type="entry name" value="HIS_KIN"/>
    <property type="match status" value="1"/>
</dbReference>
<organism evidence="9 10">
    <name type="scientific">Mesorhizobium opportunistum (strain LMG 24607 / HAMBI 3007 / WSM2075)</name>
    <dbReference type="NCBI Taxonomy" id="536019"/>
    <lineage>
        <taxon>Bacteria</taxon>
        <taxon>Pseudomonadati</taxon>
        <taxon>Pseudomonadota</taxon>
        <taxon>Alphaproteobacteria</taxon>
        <taxon>Hyphomicrobiales</taxon>
        <taxon>Phyllobacteriaceae</taxon>
        <taxon>Mesorhizobium</taxon>
    </lineage>
</organism>
<dbReference type="InterPro" id="IPR036890">
    <property type="entry name" value="HATPase_C_sf"/>
</dbReference>
<dbReference type="InterPro" id="IPR003594">
    <property type="entry name" value="HATPase_dom"/>
</dbReference>
<dbReference type="PROSITE" id="PS50113">
    <property type="entry name" value="PAC"/>
    <property type="match status" value="1"/>
</dbReference>
<reference evidence="9 10" key="1">
    <citation type="submission" date="2010-10" db="EMBL/GenBank/DDBJ databases">
        <title>Complete sequence of Mesorhizobium opportunistum WSM2075.</title>
        <authorList>
            <consortium name="US DOE Joint Genome Institute"/>
            <person name="Lucas S."/>
            <person name="Copeland A."/>
            <person name="Lapidus A."/>
            <person name="Cheng J.-F."/>
            <person name="Bruce D."/>
            <person name="Goodwin L."/>
            <person name="Pitluck S."/>
            <person name="Chertkov O."/>
            <person name="Misra M."/>
            <person name="Detter J.C."/>
            <person name="Han C."/>
            <person name="Tapia R."/>
            <person name="Land M."/>
            <person name="Hauser L."/>
            <person name="Kyrpides N."/>
            <person name="Ovchinnikova G."/>
            <person name="Mavrommatis K.M."/>
            <person name="Tiwari R.P."/>
            <person name="Howieson J.G."/>
            <person name="O'Hara G.W."/>
            <person name="Nandasena K.G."/>
            <person name="Woyke T."/>
        </authorList>
    </citation>
    <scope>NUCLEOTIDE SEQUENCE [LARGE SCALE GENOMIC DNA]</scope>
    <source>
        <strain evidence="10">LMG 24607 / HAMBI 3007 / WSM2075</strain>
    </source>
</reference>
<dbReference type="PANTHER" id="PTHR43304:SF1">
    <property type="entry name" value="PAC DOMAIN-CONTAINING PROTEIN"/>
    <property type="match status" value="1"/>
</dbReference>
<evidence type="ECO:0000259" key="8">
    <source>
        <dbReference type="PROSITE" id="PS50113"/>
    </source>
</evidence>
<comment type="catalytic activity">
    <reaction evidence="1">
        <text>ATP + protein L-histidine = ADP + protein N-phospho-L-histidine.</text>
        <dbReference type="EC" id="2.7.13.3"/>
    </reaction>
</comment>
<proteinExistence type="predicted"/>
<dbReference type="Pfam" id="PF17149">
    <property type="entry name" value="CHASE5"/>
    <property type="match status" value="1"/>
</dbReference>
<dbReference type="STRING" id="536019.Mesop_4433"/>
<dbReference type="Pfam" id="PF00512">
    <property type="entry name" value="HisKA"/>
    <property type="match status" value="1"/>
</dbReference>
<keyword evidence="5 9" id="KW-0418">Kinase</keyword>
<dbReference type="PRINTS" id="PR00344">
    <property type="entry name" value="BCTRLSENSOR"/>
</dbReference>
<dbReference type="Pfam" id="PF02518">
    <property type="entry name" value="HATPase_c"/>
    <property type="match status" value="1"/>
</dbReference>
<protein>
    <recommendedName>
        <fullName evidence="2">histidine kinase</fullName>
        <ecNumber evidence="2">2.7.13.3</ecNumber>
    </recommendedName>
</protein>
<sequence>MNCASLSPQGCVLQPESTYASTGGGKSDRGSPKLRRGASVWRLLPDPLRGIGGRLLVRVLIFSSVITLLLTLAQLYLDYRSDVQAIDQKMSEIDSSYRQSLSEGLWEMDGRQLQLQVEGILRLPNIHYVELRETTDQAAPLVVTAGSHQPNPPERHELKIYYSKGDARQLIGILAVEATYDEIYRQLLNTAATIMVAQAIKTFMVSFFILLTVHRLVTRHITAIGTSLRGYDLRGSQEPLRLQRRPSGPSDELDFLVGAFNQMWTGLQQAYDDLQLQVGLLQRLPVSAWTLKPDGTPDFVNQVWLEFAGQTLDFARSHPEAWMTAIHPDDRAMAVKSFWEGVHSGQDFAMETRSLRARDGAYRWHLQQAVVLRDPEGKLLRFVGTTTDIDDLKRAEEALRQAQGDLARINRVTTMGELAASLAHEVTQPITGALTNATVCLRGLDRDQPDYDQLRTAVNRMVRDAQRAADILKRIRSQFERGSLDREVLDLNEINRGTVALLRDQAARYKISVRTELATDLPQIAGDRVQLQQVAMNLIVNSIEAMKNVDGVREIVVKSQRVDNHILVSVSDTGPGFPQDLAEQIFDPFFTTKPDGTGMGLRVARSIIESHGGRMWAIGSHGRGATFHLSLPFAISGQ</sequence>
<dbReference type="InterPro" id="IPR036097">
    <property type="entry name" value="HisK_dim/P_sf"/>
</dbReference>
<dbReference type="InterPro" id="IPR004358">
    <property type="entry name" value="Sig_transdc_His_kin-like_C"/>
</dbReference>
<dbReference type="SUPFAM" id="SSF55785">
    <property type="entry name" value="PYP-like sensor domain (PAS domain)"/>
    <property type="match status" value="1"/>
</dbReference>
<accession>F7YBN2</accession>
<keyword evidence="4" id="KW-0808">Transferase</keyword>
<dbReference type="InterPro" id="IPR033414">
    <property type="entry name" value="Sensor_dom"/>
</dbReference>
<feature type="transmembrane region" description="Helical" evidence="6">
    <location>
        <begin position="55"/>
        <end position="77"/>
    </location>
</feature>
<dbReference type="SMART" id="SM00387">
    <property type="entry name" value="HATPase_c"/>
    <property type="match status" value="1"/>
</dbReference>
<feature type="domain" description="PAC" evidence="8">
    <location>
        <begin position="348"/>
        <end position="401"/>
    </location>
</feature>
<dbReference type="SMART" id="SM00388">
    <property type="entry name" value="HisKA"/>
    <property type="match status" value="1"/>
</dbReference>
<dbReference type="Gene3D" id="3.30.450.20">
    <property type="entry name" value="PAS domain"/>
    <property type="match status" value="1"/>
</dbReference>
<dbReference type="Gene3D" id="3.30.565.10">
    <property type="entry name" value="Histidine kinase-like ATPase, C-terminal domain"/>
    <property type="match status" value="1"/>
</dbReference>
<dbReference type="AlphaFoldDB" id="F7YBN2"/>
<dbReference type="SUPFAM" id="SSF55874">
    <property type="entry name" value="ATPase domain of HSP90 chaperone/DNA topoisomerase II/histidine kinase"/>
    <property type="match status" value="1"/>
</dbReference>
<dbReference type="Proteomes" id="UP000001623">
    <property type="component" value="Chromosome"/>
</dbReference>
<dbReference type="InterPro" id="IPR052162">
    <property type="entry name" value="Sensor_kinase/Photoreceptor"/>
</dbReference>
<dbReference type="SUPFAM" id="SSF47384">
    <property type="entry name" value="Homodimeric domain of signal transducing histidine kinase"/>
    <property type="match status" value="1"/>
</dbReference>
<evidence type="ECO:0000256" key="4">
    <source>
        <dbReference type="ARBA" id="ARBA00022679"/>
    </source>
</evidence>
<dbReference type="HOGENOM" id="CLU_428840_0_0_5"/>
<dbReference type="InterPro" id="IPR003661">
    <property type="entry name" value="HisK_dim/P_dom"/>
</dbReference>
<name>F7YBN2_MESOW</name>
<keyword evidence="6" id="KW-0812">Transmembrane</keyword>
<dbReference type="InterPro" id="IPR001610">
    <property type="entry name" value="PAC"/>
</dbReference>